<dbReference type="KEGG" id="osu:NT6N_40440"/>
<sequence>MKFHNAHLAYCTNIHPAESWEETLHALKTHTLAVRDKVLTPDSPSGYAIGLRLSARAASELLEESNLSDFKAWLEKENCYVFTINGFPYGDFHGTRVKEKVFQPDWTTDERLDYTIQLFEIIAQLVPKGIDGSVSTLPGSHKTFHADEAAIFTNLERCAVKIEELSQQYDRDLHLGLEPEPLGHFENTEESLAFFDRFLATVDDPEMVKRRIGINYDTCHFALEFDDCKKSLDALINAGLRISKVHLSSALEFDPQSDEAMESIRNFDEPTYFHQVILLDNNRGLTRHPDLPDFFADLEQSNSSHPDAIAGRIHFHIPLYSEPEAPLKSTQDHAVDALKYLAENPNFCSHFEIETYTWGVLPDDLQIPIEDQIALEYEWVSNQ</sequence>
<protein>
    <submittedName>
        <fullName evidence="1">Sugar phosphate isomerase</fullName>
    </submittedName>
</protein>
<dbReference type="NCBIfam" id="NF035939">
    <property type="entry name" value="TIM_EboE"/>
    <property type="match status" value="1"/>
</dbReference>
<dbReference type="Gene3D" id="3.20.20.150">
    <property type="entry name" value="Divalent-metal-dependent TIM barrel enzymes"/>
    <property type="match status" value="1"/>
</dbReference>
<dbReference type="EMBL" id="AP026866">
    <property type="protein sequence ID" value="BDS09004.1"/>
    <property type="molecule type" value="Genomic_DNA"/>
</dbReference>
<dbReference type="AlphaFoldDB" id="A0AAT9FSM7"/>
<keyword evidence="1" id="KW-0413">Isomerase</keyword>
<dbReference type="InterPro" id="IPR036237">
    <property type="entry name" value="Xyl_isomerase-like_sf"/>
</dbReference>
<dbReference type="SUPFAM" id="SSF51658">
    <property type="entry name" value="Xylose isomerase-like"/>
    <property type="match status" value="1"/>
</dbReference>
<dbReference type="GO" id="GO:0016853">
    <property type="term" value="F:isomerase activity"/>
    <property type="evidence" value="ECO:0007669"/>
    <property type="project" value="UniProtKB-KW"/>
</dbReference>
<gene>
    <name evidence="1" type="ORF">NT6N_40440</name>
</gene>
<name>A0AAT9FSM7_9BACT</name>
<organism evidence="1">
    <name type="scientific">Oceaniferula spumae</name>
    <dbReference type="NCBI Taxonomy" id="2979115"/>
    <lineage>
        <taxon>Bacteria</taxon>
        <taxon>Pseudomonadati</taxon>
        <taxon>Verrucomicrobiota</taxon>
        <taxon>Verrucomicrobiia</taxon>
        <taxon>Verrucomicrobiales</taxon>
        <taxon>Verrucomicrobiaceae</taxon>
        <taxon>Oceaniferula</taxon>
    </lineage>
</organism>
<evidence type="ECO:0000313" key="1">
    <source>
        <dbReference type="EMBL" id="BDS09004.1"/>
    </source>
</evidence>
<accession>A0AAT9FSM7</accession>
<reference evidence="1" key="1">
    <citation type="submission" date="2024-07" db="EMBL/GenBank/DDBJ databases">
        <title>Complete genome sequence of Verrucomicrobiaceae bacterium NT6N.</title>
        <authorList>
            <person name="Huang C."/>
            <person name="Takami H."/>
            <person name="Hamasaki K."/>
        </authorList>
    </citation>
    <scope>NUCLEOTIDE SEQUENCE</scope>
    <source>
        <strain evidence="1">NT6N</strain>
    </source>
</reference>
<proteinExistence type="predicted"/>